<dbReference type="InterPro" id="IPR029044">
    <property type="entry name" value="Nucleotide-diphossugar_trans"/>
</dbReference>
<dbReference type="EMBL" id="CP048222">
    <property type="protein sequence ID" value="QHT70973.1"/>
    <property type="molecule type" value="Genomic_DNA"/>
</dbReference>
<sequence length="198" mass="21510">MPRSSIGLIILAAGASTRMGSPKQLLPFSGKSLIRYSVQNALASKCFPIVVVLGANKDLIKLELEDLPVFVAENPDWKQGMASSIHAGLEMLLTAYPGVKGGIIMLCDQPFVTTLFLNHLVDTFEKDQRHIIASYYGNDFGVPAVFPKKLFDELSALEGNAGAKKLIQQYSAEVIPVVFPEGLVDIDTPEDYLGLQSL</sequence>
<keyword evidence="2" id="KW-0808">Transferase</keyword>
<dbReference type="RefSeq" id="WP_162446916.1">
    <property type="nucleotide sequence ID" value="NZ_CP048222.1"/>
</dbReference>
<organism evidence="2 3">
    <name type="scientific">Rhodocytophaga rosea</name>
    <dbReference type="NCBI Taxonomy" id="2704465"/>
    <lineage>
        <taxon>Bacteria</taxon>
        <taxon>Pseudomonadati</taxon>
        <taxon>Bacteroidota</taxon>
        <taxon>Cytophagia</taxon>
        <taxon>Cytophagales</taxon>
        <taxon>Rhodocytophagaceae</taxon>
        <taxon>Rhodocytophaga</taxon>
    </lineage>
</organism>
<keyword evidence="3" id="KW-1185">Reference proteome</keyword>
<name>A0A6C0GTV1_9BACT</name>
<dbReference type="Gene3D" id="3.90.550.10">
    <property type="entry name" value="Spore Coat Polysaccharide Biosynthesis Protein SpsA, Chain A"/>
    <property type="match status" value="1"/>
</dbReference>
<dbReference type="Pfam" id="PF12804">
    <property type="entry name" value="NTP_transf_3"/>
    <property type="match status" value="1"/>
</dbReference>
<evidence type="ECO:0000313" key="2">
    <source>
        <dbReference type="EMBL" id="QHT70973.1"/>
    </source>
</evidence>
<dbReference type="PANTHER" id="PTHR43777:SF1">
    <property type="entry name" value="MOLYBDENUM COFACTOR CYTIDYLYLTRANSFERASE"/>
    <property type="match status" value="1"/>
</dbReference>
<dbReference type="SUPFAM" id="SSF53448">
    <property type="entry name" value="Nucleotide-diphospho-sugar transferases"/>
    <property type="match status" value="1"/>
</dbReference>
<dbReference type="PANTHER" id="PTHR43777">
    <property type="entry name" value="MOLYBDENUM COFACTOR CYTIDYLYLTRANSFERASE"/>
    <property type="match status" value="1"/>
</dbReference>
<accession>A0A6C0GTV1</accession>
<gene>
    <name evidence="2" type="ORF">GXP67_32165</name>
</gene>
<reference evidence="2 3" key="1">
    <citation type="submission" date="2020-01" db="EMBL/GenBank/DDBJ databases">
        <authorList>
            <person name="Kim M.K."/>
        </authorList>
    </citation>
    <scope>NUCLEOTIDE SEQUENCE [LARGE SCALE GENOMIC DNA]</scope>
    <source>
        <strain evidence="2 3">172606-1</strain>
    </source>
</reference>
<dbReference type="Proteomes" id="UP000480178">
    <property type="component" value="Chromosome"/>
</dbReference>
<proteinExistence type="predicted"/>
<evidence type="ECO:0000259" key="1">
    <source>
        <dbReference type="Pfam" id="PF12804"/>
    </source>
</evidence>
<evidence type="ECO:0000313" key="3">
    <source>
        <dbReference type="Proteomes" id="UP000480178"/>
    </source>
</evidence>
<dbReference type="GO" id="GO:0016779">
    <property type="term" value="F:nucleotidyltransferase activity"/>
    <property type="evidence" value="ECO:0007669"/>
    <property type="project" value="UniProtKB-ARBA"/>
</dbReference>
<dbReference type="AlphaFoldDB" id="A0A6C0GTV1"/>
<feature type="domain" description="MobA-like NTP transferase" evidence="1">
    <location>
        <begin position="9"/>
        <end position="170"/>
    </location>
</feature>
<dbReference type="KEGG" id="rhoz:GXP67_32165"/>
<protein>
    <submittedName>
        <fullName evidence="2">Nucleotidyltransferase family protein</fullName>
    </submittedName>
</protein>
<dbReference type="InterPro" id="IPR025877">
    <property type="entry name" value="MobA-like_NTP_Trfase"/>
</dbReference>
<dbReference type="CDD" id="cd04182">
    <property type="entry name" value="GT_2_like_f"/>
    <property type="match status" value="1"/>
</dbReference>